<dbReference type="EMBL" id="CAEY01000521">
    <property type="status" value="NOT_ANNOTATED_CDS"/>
    <property type="molecule type" value="Genomic_DNA"/>
</dbReference>
<evidence type="ECO:0000313" key="3">
    <source>
        <dbReference type="Proteomes" id="UP000015104"/>
    </source>
</evidence>
<feature type="region of interest" description="Disordered" evidence="1">
    <location>
        <begin position="113"/>
        <end position="146"/>
    </location>
</feature>
<feature type="compositionally biased region" description="Low complexity" evidence="1">
    <location>
        <begin position="125"/>
        <end position="146"/>
    </location>
</feature>
<keyword evidence="3" id="KW-1185">Reference proteome</keyword>
<name>T1KTB8_TETUR</name>
<feature type="region of interest" description="Disordered" evidence="1">
    <location>
        <begin position="163"/>
        <end position="192"/>
    </location>
</feature>
<reference evidence="3" key="1">
    <citation type="submission" date="2011-08" db="EMBL/GenBank/DDBJ databases">
        <authorList>
            <person name="Rombauts S."/>
        </authorList>
    </citation>
    <scope>NUCLEOTIDE SEQUENCE</scope>
    <source>
        <strain evidence="3">London</strain>
    </source>
</reference>
<feature type="compositionally biased region" description="Basic and acidic residues" evidence="1">
    <location>
        <begin position="179"/>
        <end position="192"/>
    </location>
</feature>
<dbReference type="EnsemblMetazoa" id="tetur20g02650.1">
    <property type="protein sequence ID" value="tetur20g02650.1"/>
    <property type="gene ID" value="tetur20g02650"/>
</dbReference>
<accession>T1KTB8</accession>
<evidence type="ECO:0000256" key="1">
    <source>
        <dbReference type="SAM" id="MobiDB-lite"/>
    </source>
</evidence>
<evidence type="ECO:0008006" key="4">
    <source>
        <dbReference type="Google" id="ProtNLM"/>
    </source>
</evidence>
<proteinExistence type="predicted"/>
<dbReference type="Proteomes" id="UP000015104">
    <property type="component" value="Unassembled WGS sequence"/>
</dbReference>
<organism evidence="2 3">
    <name type="scientific">Tetranychus urticae</name>
    <name type="common">Two-spotted spider mite</name>
    <dbReference type="NCBI Taxonomy" id="32264"/>
    <lineage>
        <taxon>Eukaryota</taxon>
        <taxon>Metazoa</taxon>
        <taxon>Ecdysozoa</taxon>
        <taxon>Arthropoda</taxon>
        <taxon>Chelicerata</taxon>
        <taxon>Arachnida</taxon>
        <taxon>Acari</taxon>
        <taxon>Acariformes</taxon>
        <taxon>Trombidiformes</taxon>
        <taxon>Prostigmata</taxon>
        <taxon>Eleutherengona</taxon>
        <taxon>Raphignathae</taxon>
        <taxon>Tetranychoidea</taxon>
        <taxon>Tetranychidae</taxon>
        <taxon>Tetranychus</taxon>
    </lineage>
</organism>
<sequence>MKVKLYLDHLNPAFYRKMREAIVTGSPDFLFLVKNGYKKMFHVDLLTLLSTVIHNHIRSCRADGFKGDSMMLPSLGSTEIDCLHELIYKDVCEVDQSMVDVVVKDLTELGFSVSDGPMNNQVPSNIQNTTQNNTQNNTQSNNNSNVQNNVQDQVQIDVKENQEERNDQNDLHNGVQSDGHNDTQSDRHSDVQTDAHNEVQNTTFNDSNDHRMDVLNESQNEVNNNVQSDNLDTPVSTGKKPRGCKVKYPLSPAQEELVKFYRLIEESLPNPKPYFVGKDVRCFHCNQLYPKVRLWKEHIMNDHYHRAQTCENCGESFTYTFYLPQAYMYS</sequence>
<protein>
    <recommendedName>
        <fullName evidence="4">C2H2-type domain-containing protein</fullName>
    </recommendedName>
</protein>
<evidence type="ECO:0000313" key="2">
    <source>
        <dbReference type="EnsemblMetazoa" id="tetur20g02650.1"/>
    </source>
</evidence>
<dbReference type="HOGENOM" id="CLU_842870_0_0_1"/>
<reference evidence="2" key="2">
    <citation type="submission" date="2015-06" db="UniProtKB">
        <authorList>
            <consortium name="EnsemblMetazoa"/>
        </authorList>
    </citation>
    <scope>IDENTIFICATION</scope>
</reference>
<dbReference type="AlphaFoldDB" id="T1KTB8"/>